<dbReference type="EC" id="3.2.1.39" evidence="5"/>
<keyword evidence="13" id="KW-0472">Membrane</keyword>
<keyword evidence="12" id="KW-0378">Hydrolase</keyword>
<keyword evidence="15" id="KW-0119">Carbohydrate metabolism</keyword>
<comment type="caution">
    <text evidence="25">The sequence shown here is derived from an EMBL/GenBank/DDBJ whole genome shotgun (WGS) entry which is preliminary data.</text>
</comment>
<evidence type="ECO:0000313" key="25">
    <source>
        <dbReference type="EMBL" id="KAK2624909.1"/>
    </source>
</evidence>
<evidence type="ECO:0000256" key="17">
    <source>
        <dbReference type="ARBA" id="ARBA00023316"/>
    </source>
</evidence>
<feature type="chain" id="PRO_5042293945" description="Probable glucan endo-1,3-beta-glucosidase eglC" evidence="24">
    <location>
        <begin position="19"/>
        <end position="464"/>
    </location>
</feature>
<dbReference type="PANTHER" id="PTHR16631:SF13">
    <property type="entry name" value="GLUCAN ENDO-1,3-BETA-GLUCOSIDASE EGLC-RELATED"/>
    <property type="match status" value="1"/>
</dbReference>
<dbReference type="SUPFAM" id="SSF51445">
    <property type="entry name" value="(Trans)glycosidases"/>
    <property type="match status" value="1"/>
</dbReference>
<dbReference type="Gene3D" id="3.20.20.80">
    <property type="entry name" value="Glycosidases"/>
    <property type="match status" value="1"/>
</dbReference>
<evidence type="ECO:0000256" key="22">
    <source>
        <dbReference type="RuleBase" id="RU004335"/>
    </source>
</evidence>
<evidence type="ECO:0000256" key="10">
    <source>
        <dbReference type="ARBA" id="ARBA00022622"/>
    </source>
</evidence>
<evidence type="ECO:0000256" key="12">
    <source>
        <dbReference type="ARBA" id="ARBA00022801"/>
    </source>
</evidence>
<keyword evidence="14" id="KW-0325">Glycoprotein</keyword>
<dbReference type="GO" id="GO:0005886">
    <property type="term" value="C:plasma membrane"/>
    <property type="evidence" value="ECO:0007669"/>
    <property type="project" value="UniProtKB-SubCell"/>
</dbReference>
<dbReference type="InterPro" id="IPR000490">
    <property type="entry name" value="Glyco_hydro_17"/>
</dbReference>
<organism evidence="25 26">
    <name type="scientific">Diplocarpon rosae</name>
    <dbReference type="NCBI Taxonomy" id="946125"/>
    <lineage>
        <taxon>Eukaryota</taxon>
        <taxon>Fungi</taxon>
        <taxon>Dikarya</taxon>
        <taxon>Ascomycota</taxon>
        <taxon>Pezizomycotina</taxon>
        <taxon>Leotiomycetes</taxon>
        <taxon>Helotiales</taxon>
        <taxon>Drepanopezizaceae</taxon>
        <taxon>Diplocarpon</taxon>
    </lineage>
</organism>
<dbReference type="GO" id="GO:0009277">
    <property type="term" value="C:fungal-type cell wall"/>
    <property type="evidence" value="ECO:0007669"/>
    <property type="project" value="TreeGrafter"/>
</dbReference>
<dbReference type="InterPro" id="IPR050732">
    <property type="entry name" value="Beta-glucan_modifiers"/>
</dbReference>
<evidence type="ECO:0000256" key="6">
    <source>
        <dbReference type="ARBA" id="ARBA00019762"/>
    </source>
</evidence>
<evidence type="ECO:0000256" key="15">
    <source>
        <dbReference type="ARBA" id="ARBA00023277"/>
    </source>
</evidence>
<dbReference type="GO" id="GO:0005576">
    <property type="term" value="C:extracellular region"/>
    <property type="evidence" value="ECO:0007669"/>
    <property type="project" value="TreeGrafter"/>
</dbReference>
<dbReference type="PANTHER" id="PTHR16631">
    <property type="entry name" value="GLUCAN 1,3-BETA-GLUCOSIDASE"/>
    <property type="match status" value="1"/>
</dbReference>
<reference evidence="25" key="1">
    <citation type="submission" date="2023-06" db="EMBL/GenBank/DDBJ databases">
        <title>Draft genome of Marssonina rosae.</title>
        <authorList>
            <person name="Cheng Q."/>
        </authorList>
    </citation>
    <scope>NUCLEOTIDE SEQUENCE</scope>
    <source>
        <strain evidence="25">R4</strain>
    </source>
</reference>
<dbReference type="Pfam" id="PF00332">
    <property type="entry name" value="Glyco_hydro_17"/>
    <property type="match status" value="1"/>
</dbReference>
<keyword evidence="16" id="KW-0449">Lipoprotein</keyword>
<keyword evidence="26" id="KW-1185">Reference proteome</keyword>
<comment type="subcellular location">
    <subcellularLocation>
        <location evidence="3">Cell membrane</location>
        <topology evidence="3">Lipid-anchor</topology>
        <topology evidence="3">GPI-anchor</topology>
    </subcellularLocation>
    <subcellularLocation>
        <location evidence="2">Secreted</location>
        <location evidence="2">Cell wall</location>
    </subcellularLocation>
</comment>
<evidence type="ECO:0000256" key="5">
    <source>
        <dbReference type="ARBA" id="ARBA00012780"/>
    </source>
</evidence>
<evidence type="ECO:0000256" key="8">
    <source>
        <dbReference type="ARBA" id="ARBA00022512"/>
    </source>
</evidence>
<proteinExistence type="inferred from homology"/>
<evidence type="ECO:0000256" key="13">
    <source>
        <dbReference type="ARBA" id="ARBA00023136"/>
    </source>
</evidence>
<evidence type="ECO:0000256" key="1">
    <source>
        <dbReference type="ARBA" id="ARBA00000382"/>
    </source>
</evidence>
<evidence type="ECO:0000256" key="3">
    <source>
        <dbReference type="ARBA" id="ARBA00004609"/>
    </source>
</evidence>
<feature type="compositionally biased region" description="Low complexity" evidence="23">
    <location>
        <begin position="391"/>
        <end position="421"/>
    </location>
</feature>
<dbReference type="AlphaFoldDB" id="A0AAD9SXV2"/>
<feature type="region of interest" description="Disordered" evidence="23">
    <location>
        <begin position="319"/>
        <end position="344"/>
    </location>
</feature>
<evidence type="ECO:0000256" key="24">
    <source>
        <dbReference type="SAM" id="SignalP"/>
    </source>
</evidence>
<evidence type="ECO:0000256" key="16">
    <source>
        <dbReference type="ARBA" id="ARBA00023288"/>
    </source>
</evidence>
<dbReference type="GO" id="GO:0098552">
    <property type="term" value="C:side of membrane"/>
    <property type="evidence" value="ECO:0007669"/>
    <property type="project" value="UniProtKB-KW"/>
</dbReference>
<evidence type="ECO:0000256" key="20">
    <source>
        <dbReference type="ARBA" id="ARBA00032134"/>
    </source>
</evidence>
<evidence type="ECO:0000313" key="26">
    <source>
        <dbReference type="Proteomes" id="UP001285354"/>
    </source>
</evidence>
<dbReference type="GO" id="GO:0042973">
    <property type="term" value="F:glucan endo-1,3-beta-D-glucosidase activity"/>
    <property type="evidence" value="ECO:0007669"/>
    <property type="project" value="UniProtKB-EC"/>
</dbReference>
<evidence type="ECO:0000256" key="11">
    <source>
        <dbReference type="ARBA" id="ARBA00022729"/>
    </source>
</evidence>
<name>A0AAD9SXV2_9HELO</name>
<keyword evidence="9" id="KW-0964">Secreted</keyword>
<dbReference type="Proteomes" id="UP001285354">
    <property type="component" value="Unassembled WGS sequence"/>
</dbReference>
<keyword evidence="7" id="KW-1003">Cell membrane</keyword>
<dbReference type="GO" id="GO:0000272">
    <property type="term" value="P:polysaccharide catabolic process"/>
    <property type="evidence" value="ECO:0007669"/>
    <property type="project" value="UniProtKB-KW"/>
</dbReference>
<feature type="signal peptide" evidence="24">
    <location>
        <begin position="1"/>
        <end position="18"/>
    </location>
</feature>
<evidence type="ECO:0000256" key="2">
    <source>
        <dbReference type="ARBA" id="ARBA00004191"/>
    </source>
</evidence>
<evidence type="ECO:0000256" key="7">
    <source>
        <dbReference type="ARBA" id="ARBA00022475"/>
    </source>
</evidence>
<evidence type="ECO:0000256" key="21">
    <source>
        <dbReference type="ARBA" id="ARBA00032906"/>
    </source>
</evidence>
<keyword evidence="17" id="KW-0961">Cell wall biogenesis/degradation</keyword>
<keyword evidence="11 24" id="KW-0732">Signal</keyword>
<dbReference type="FunFam" id="3.20.20.80:FF:000233">
    <property type="entry name" value="Probable glucan endo-1,3-beta-glucosidase eglC"/>
    <property type="match status" value="1"/>
</dbReference>
<gene>
    <name evidence="25" type="ORF">QTJ16_005278</name>
</gene>
<sequence>MRSVGLLALASFLIEVSAVYKGFNYGATKSDGYAPRVQSDFQSLFSTAKNLVGTTGFTSARLYTTIQAGTASDPTSAIPAAIAEDVSILLTLWASGTAFPQELLALKTAIAQYGTAFTDRVAGIAIGSEDLYRNSPTGIAAGSTIGADPATIVEYIQQVRSAIAGGPLAAAPVGHVDTWTAWVNGSNQAVIDNSDWIGVDAYPYFQNTQSNGIENGASLFDEAVDNTVAAVGGKPVWITETGWPVSGKTENLAVANTQNAETYWKQVGCPRFNVVNTWWYTLEDTDNSASPNPSFGIAPGTPLSSTPLFDLSCDGASSSSSAKPSSTATGSVSGAATASATGSSGSGALASASSALAGGGIVSTGGNLSPSKPAVDGSAGAGAAAATGLSSGSSGVSMGSGSSSSGSGSGSGNSTLLTTATPSGTDSPGGSATSPAVEIGNSAASMTINFVILVVALVSVATLL</sequence>
<dbReference type="GO" id="GO:0009986">
    <property type="term" value="C:cell surface"/>
    <property type="evidence" value="ECO:0007669"/>
    <property type="project" value="TreeGrafter"/>
</dbReference>
<protein>
    <recommendedName>
        <fullName evidence="6">Probable glucan endo-1,3-beta-glucosidase eglC</fullName>
        <ecNumber evidence="5">3.2.1.39</ecNumber>
    </recommendedName>
    <alternativeName>
        <fullName evidence="20">Endo-1,3-beta-glucanase eglC</fullName>
    </alternativeName>
    <alternativeName>
        <fullName evidence="21">Laminarinase eglC</fullName>
    </alternativeName>
</protein>
<evidence type="ECO:0000256" key="18">
    <source>
        <dbReference type="ARBA" id="ARBA00023326"/>
    </source>
</evidence>
<dbReference type="InterPro" id="IPR017853">
    <property type="entry name" value="GH"/>
</dbReference>
<comment type="similarity">
    <text evidence="4 22">Belongs to the glycosyl hydrolase 17 family.</text>
</comment>
<evidence type="ECO:0000256" key="14">
    <source>
        <dbReference type="ARBA" id="ARBA00023180"/>
    </source>
</evidence>
<feature type="compositionally biased region" description="Polar residues" evidence="23">
    <location>
        <begin position="422"/>
        <end position="434"/>
    </location>
</feature>
<evidence type="ECO:0000256" key="23">
    <source>
        <dbReference type="SAM" id="MobiDB-lite"/>
    </source>
</evidence>
<keyword evidence="18" id="KW-0624">Polysaccharide degradation</keyword>
<dbReference type="GO" id="GO:0071555">
    <property type="term" value="P:cell wall organization"/>
    <property type="evidence" value="ECO:0007669"/>
    <property type="project" value="UniProtKB-KW"/>
</dbReference>
<dbReference type="EMBL" id="JAUBYV010000008">
    <property type="protein sequence ID" value="KAK2624909.1"/>
    <property type="molecule type" value="Genomic_DNA"/>
</dbReference>
<comment type="catalytic activity">
    <reaction evidence="1">
        <text>Hydrolysis of (1-&gt;3)-beta-D-glucosidic linkages in (1-&gt;3)-beta-D-glucans.</text>
        <dbReference type="EC" id="3.2.1.39"/>
    </reaction>
</comment>
<evidence type="ECO:0000256" key="9">
    <source>
        <dbReference type="ARBA" id="ARBA00022525"/>
    </source>
</evidence>
<evidence type="ECO:0000256" key="4">
    <source>
        <dbReference type="ARBA" id="ARBA00008773"/>
    </source>
</evidence>
<comment type="function">
    <text evidence="19">Glucanases play a role in cell expansion during growth, in cell-cell fusion during mating, and in spore release during sporulation. This enzyme may be involved in beta-glucan degradation and also function biosynthetically as a transglycosylase.</text>
</comment>
<evidence type="ECO:0000256" key="19">
    <source>
        <dbReference type="ARBA" id="ARBA00025152"/>
    </source>
</evidence>
<keyword evidence="10" id="KW-0336">GPI-anchor</keyword>
<keyword evidence="8" id="KW-0134">Cell wall</keyword>
<accession>A0AAD9SXV2</accession>
<feature type="region of interest" description="Disordered" evidence="23">
    <location>
        <begin position="391"/>
        <end position="434"/>
    </location>
</feature>